<evidence type="ECO:0000313" key="7">
    <source>
        <dbReference type="EMBL" id="ABD40830.1"/>
    </source>
</evidence>
<evidence type="ECO:0000256" key="4">
    <source>
        <dbReference type="ARBA" id="ARBA00022691"/>
    </source>
</evidence>
<feature type="domain" description="Type II methyltransferase M.TaqI-like" evidence="6">
    <location>
        <begin position="325"/>
        <end position="550"/>
    </location>
</feature>
<proteinExistence type="predicted"/>
<dbReference type="GO" id="GO:0009007">
    <property type="term" value="F:site-specific DNA-methyltransferase (adenine-specific) activity"/>
    <property type="evidence" value="ECO:0007669"/>
    <property type="project" value="UniProtKB-EC"/>
</dbReference>
<dbReference type="AlphaFoldDB" id="Q2FMP8"/>
<dbReference type="HOGENOM" id="CLU_008940_0_0_2"/>
<dbReference type="PRINTS" id="PR00507">
    <property type="entry name" value="N12N6MTFRASE"/>
</dbReference>
<evidence type="ECO:0000256" key="1">
    <source>
        <dbReference type="ARBA" id="ARBA00011900"/>
    </source>
</evidence>
<dbReference type="RefSeq" id="WP_011448108.1">
    <property type="nucleotide sequence ID" value="NC_007796.1"/>
</dbReference>
<dbReference type="InterPro" id="IPR029063">
    <property type="entry name" value="SAM-dependent_MTases_sf"/>
</dbReference>
<dbReference type="GeneID" id="3925054"/>
<keyword evidence="8" id="KW-1185">Reference proteome</keyword>
<dbReference type="EnsemblBacteria" id="ABD40830">
    <property type="protein sequence ID" value="ABD40830"/>
    <property type="gene ID" value="Mhun_1081"/>
</dbReference>
<evidence type="ECO:0000259" key="6">
    <source>
        <dbReference type="Pfam" id="PF07669"/>
    </source>
</evidence>
<dbReference type="GO" id="GO:0006304">
    <property type="term" value="P:DNA modification"/>
    <property type="evidence" value="ECO:0007669"/>
    <property type="project" value="InterPro"/>
</dbReference>
<comment type="catalytic activity">
    <reaction evidence="5">
        <text>a 2'-deoxyadenosine in DNA + S-adenosyl-L-methionine = an N(6)-methyl-2'-deoxyadenosine in DNA + S-adenosyl-L-homocysteine + H(+)</text>
        <dbReference type="Rhea" id="RHEA:15197"/>
        <dbReference type="Rhea" id="RHEA-COMP:12418"/>
        <dbReference type="Rhea" id="RHEA-COMP:12419"/>
        <dbReference type="ChEBI" id="CHEBI:15378"/>
        <dbReference type="ChEBI" id="CHEBI:57856"/>
        <dbReference type="ChEBI" id="CHEBI:59789"/>
        <dbReference type="ChEBI" id="CHEBI:90615"/>
        <dbReference type="ChEBI" id="CHEBI:90616"/>
        <dbReference type="EC" id="2.1.1.72"/>
    </reaction>
</comment>
<organism evidence="7 8">
    <name type="scientific">Methanospirillum hungatei JF-1 (strain ATCC 27890 / DSM 864 / NBRC 100397 / JF-1)</name>
    <dbReference type="NCBI Taxonomy" id="323259"/>
    <lineage>
        <taxon>Archaea</taxon>
        <taxon>Methanobacteriati</taxon>
        <taxon>Methanobacteriota</taxon>
        <taxon>Stenosarchaea group</taxon>
        <taxon>Methanomicrobia</taxon>
        <taxon>Methanomicrobiales</taxon>
        <taxon>Methanospirillaceae</taxon>
        <taxon>Methanospirillum</taxon>
    </lineage>
</organism>
<dbReference type="PANTHER" id="PTHR33841:SF1">
    <property type="entry name" value="DNA METHYLTRANSFERASE A"/>
    <property type="match status" value="1"/>
</dbReference>
<keyword evidence="4" id="KW-0949">S-adenosyl-L-methionine</keyword>
<dbReference type="Gene3D" id="3.40.50.150">
    <property type="entry name" value="Vaccinia Virus protein VP39"/>
    <property type="match status" value="1"/>
</dbReference>
<dbReference type="STRING" id="323259.Mhun_1081"/>
<dbReference type="REBASE" id="17604">
    <property type="entry name" value="MhuORF1081P"/>
</dbReference>
<accession>Q2FMP8</accession>
<dbReference type="OrthoDB" id="112158at2157"/>
<name>Q2FMP8_METHJ</name>
<dbReference type="InterPro" id="IPR011639">
    <property type="entry name" value="MethylTrfase_TaqI-like_dom"/>
</dbReference>
<evidence type="ECO:0000256" key="5">
    <source>
        <dbReference type="ARBA" id="ARBA00047942"/>
    </source>
</evidence>
<dbReference type="KEGG" id="mhu:Mhun_1081"/>
<protein>
    <recommendedName>
        <fullName evidence="1">site-specific DNA-methyltransferase (adenine-specific)</fullName>
        <ecNumber evidence="1">2.1.1.72</ecNumber>
    </recommendedName>
</protein>
<evidence type="ECO:0000256" key="2">
    <source>
        <dbReference type="ARBA" id="ARBA00022603"/>
    </source>
</evidence>
<dbReference type="Pfam" id="PF07669">
    <property type="entry name" value="Eco57I"/>
    <property type="match status" value="1"/>
</dbReference>
<evidence type="ECO:0000256" key="3">
    <source>
        <dbReference type="ARBA" id="ARBA00022679"/>
    </source>
</evidence>
<keyword evidence="2" id="KW-0489">Methyltransferase</keyword>
<dbReference type="Proteomes" id="UP000001941">
    <property type="component" value="Chromosome"/>
</dbReference>
<dbReference type="eggNOG" id="arCOG02634">
    <property type="taxonomic scope" value="Archaea"/>
</dbReference>
<dbReference type="InParanoid" id="Q2FMP8"/>
<evidence type="ECO:0000313" key="8">
    <source>
        <dbReference type="Proteomes" id="UP000001941"/>
    </source>
</evidence>
<dbReference type="InterPro" id="IPR050953">
    <property type="entry name" value="N4_N6_ade-DNA_methylase"/>
</dbReference>
<gene>
    <name evidence="7" type="ordered locus">Mhun_1081</name>
</gene>
<reference evidence="8" key="1">
    <citation type="journal article" date="2016" name="Stand. Genomic Sci.">
        <title>Complete genome sequence of Methanospirillum hungatei type strain JF1.</title>
        <authorList>
            <person name="Gunsalus R.P."/>
            <person name="Cook L.E."/>
            <person name="Crable B."/>
            <person name="Rohlin L."/>
            <person name="McDonald E."/>
            <person name="Mouttaki H."/>
            <person name="Sieber J.R."/>
            <person name="Poweleit N."/>
            <person name="Zhou H."/>
            <person name="Lapidus A.L."/>
            <person name="Daligault H.E."/>
            <person name="Land M."/>
            <person name="Gilna P."/>
            <person name="Ivanova N."/>
            <person name="Kyrpides N."/>
            <person name="Culley D.E."/>
            <person name="McInerney M.J."/>
        </authorList>
    </citation>
    <scope>NUCLEOTIDE SEQUENCE [LARGE SCALE GENOMIC DNA]</scope>
    <source>
        <strain evidence="8">ATCC 27890 / DSM 864 / NBRC 100397 / JF-1</strain>
    </source>
</reference>
<dbReference type="EC" id="2.1.1.72" evidence="1"/>
<sequence length="1107" mass="125962">MTTLSKSDRNALDKAVQKARDISEEGARKALISLGVSDEKKPEHLSDEQAELRRRVRVVLRRLGTEEEFIRSVAYEQWHRMLFARFLIENDLLIHPEHQVSVSFEDLVELAHDEQVDPWELAARYASDMLPGIFKQDDPLLKITYAPEDRNALRDILAQIPGDTFRTSDALGWTYQFWQTKKKDEVNKSGVKIGAAELPSQTQLFTEPYMVHFLLDNSLGAWWAGKRLKEEDLKTATSEEELRQKASLPGVPLTYLRFVQDENGVWTPASGTFSEWPDQLSELKMLDPCCGSGHFLVATLLMLVPMRMEMEGLSAGKAVDAVLSENLHGLEIDERCVEIAAFALALAAWTYPDAGGYHLLPDMPVACSGLAITSKKEEWVALAGDNQDLAFALDLLYDEFAQAPVLGSLIDPMRRFGEGKIIPITWDQIAPMLDKVLATKRDEEREGIGVVAHGLARAAGMLAGRYHLIATNVPYLVRLKQHEGIKDFCANYYPLSKNDLATVFLEKGLEFCKKGGTTTIVIPQNWLFLSTYSKLRINLLNNSVWNMIARLGPKGFHTPMWDFNIQLLIISKFHKKNHYIEGLDVSKLNNPMEKEQKLITGKITKISQRSQIDNPDARISFDNIQGILLEKFGFAYMGQRTGDGLRFIQNFWEQNEKGKEWVYFGSTVEKTSLYSGNSQILLWENGEGQLAEYQRILAEKQYASGGWKQGWQAWDKIGVRISQMNNLPVTIHCGPHYDNNTATFIPYNPDHLTAIWCFCSSSEYHDAVRKIDQKLNVTNATLVKVPFDLEYWTKVAAEKYPNGLPKPYSSDPTQWIFHGHPANSDDPIQVAVAKLLKYQWPAELDPEMELSDEQREWVEKAKELQPYVDDDGILCLPPVKGETKLVEYVRAMLAAAFPDWSIQKEQELLIKSGYTTKEGAVKGDLELYLRDEFFTAHCKLFHQRPFIWQIWDGRKDGFSVLVNYHLLDRKALEKLIYSYLGAWIAQQREEVAAEKTGAELRLKAAEDLKKKLILILNGESPYDIYVRWKPLHEQPIGWEPDLNDGVRMNIRPFVTAGVLRSQPKINWNKDRGKDPVPNCSGTTDRLNDLHFTLAEKLKAREEAGEHG</sequence>
<dbReference type="EMBL" id="CP000254">
    <property type="protein sequence ID" value="ABD40830.1"/>
    <property type="molecule type" value="Genomic_DNA"/>
</dbReference>
<dbReference type="PANTHER" id="PTHR33841">
    <property type="entry name" value="DNA METHYLTRANSFERASE YEEA-RELATED"/>
    <property type="match status" value="1"/>
</dbReference>
<dbReference type="SUPFAM" id="SSF53335">
    <property type="entry name" value="S-adenosyl-L-methionine-dependent methyltransferases"/>
    <property type="match status" value="1"/>
</dbReference>
<keyword evidence="3" id="KW-0808">Transferase</keyword>
<dbReference type="GO" id="GO:0032259">
    <property type="term" value="P:methylation"/>
    <property type="evidence" value="ECO:0007669"/>
    <property type="project" value="UniProtKB-KW"/>
</dbReference>